<protein>
    <submittedName>
        <fullName evidence="2">Uncharacterized protein</fullName>
    </submittedName>
</protein>
<keyword evidence="1" id="KW-0812">Transmembrane</keyword>
<feature type="transmembrane region" description="Helical" evidence="1">
    <location>
        <begin position="35"/>
        <end position="58"/>
    </location>
</feature>
<name>A0ABY9QH59_GEOTD</name>
<organism evidence="2 3">
    <name type="scientific">Geobacillus thermodenitrificans</name>
    <dbReference type="NCBI Taxonomy" id="33940"/>
    <lineage>
        <taxon>Bacteria</taxon>
        <taxon>Bacillati</taxon>
        <taxon>Bacillota</taxon>
        <taxon>Bacilli</taxon>
        <taxon>Bacillales</taxon>
        <taxon>Anoxybacillaceae</taxon>
        <taxon>Geobacillus</taxon>
    </lineage>
</organism>
<dbReference type="EMBL" id="CP133461">
    <property type="protein sequence ID" value="WMV77898.1"/>
    <property type="molecule type" value="Genomic_DNA"/>
</dbReference>
<sequence>MKGNGHLSLAIGLGALALIRPLMNMLGLLERIGQPMASISVTILISVIWIGAAVLFRVENPLKTLLYAGIVYGGLAIIISAIASPILEGELQGPITNPFAIVSVIVTNAVWGVITGWIAAAVQRTMRRN</sequence>
<dbReference type="Proteomes" id="UP001297580">
    <property type="component" value="Chromosome"/>
</dbReference>
<feature type="transmembrane region" description="Helical" evidence="1">
    <location>
        <begin position="99"/>
        <end position="122"/>
    </location>
</feature>
<feature type="transmembrane region" description="Helical" evidence="1">
    <location>
        <begin position="65"/>
        <end position="87"/>
    </location>
</feature>
<evidence type="ECO:0000313" key="3">
    <source>
        <dbReference type="Proteomes" id="UP001297580"/>
    </source>
</evidence>
<keyword evidence="3" id="KW-1185">Reference proteome</keyword>
<accession>A0ABY9QH59</accession>
<dbReference type="GeneID" id="87620847"/>
<reference evidence="2 3" key="1">
    <citation type="submission" date="2023-08" db="EMBL/GenBank/DDBJ databases">
        <title>Complete genome sequence of Geobacillus thermodenitrificans K1041, a genetically tractable strain representative of the genus Geobacillus.</title>
        <authorList>
            <person name="Kani S."/>
            <person name="Suzuki H."/>
        </authorList>
    </citation>
    <scope>NUCLEOTIDE SEQUENCE [LARGE SCALE GENOMIC DNA]</scope>
    <source>
        <strain evidence="2 3">K1041</strain>
    </source>
</reference>
<proteinExistence type="predicted"/>
<evidence type="ECO:0000313" key="2">
    <source>
        <dbReference type="EMBL" id="WMV77898.1"/>
    </source>
</evidence>
<dbReference type="RefSeq" id="WP_011887391.1">
    <property type="nucleotide sequence ID" value="NZ_CP017690.1"/>
</dbReference>
<gene>
    <name evidence="2" type="ORF">HSX42_09230</name>
</gene>
<feature type="transmembrane region" description="Helical" evidence="1">
    <location>
        <begin position="7"/>
        <end position="29"/>
    </location>
</feature>
<keyword evidence="1" id="KW-0472">Membrane</keyword>
<evidence type="ECO:0000256" key="1">
    <source>
        <dbReference type="SAM" id="Phobius"/>
    </source>
</evidence>
<keyword evidence="1" id="KW-1133">Transmembrane helix</keyword>